<dbReference type="GO" id="GO:0008083">
    <property type="term" value="F:growth factor activity"/>
    <property type="evidence" value="ECO:0007669"/>
    <property type="project" value="InterPro"/>
</dbReference>
<dbReference type="SMART" id="SM00442">
    <property type="entry name" value="FGF"/>
    <property type="match status" value="1"/>
</dbReference>
<dbReference type="AlphaFoldDB" id="A0A1W0WGE8"/>
<comment type="similarity">
    <text evidence="1">Belongs to the heparin-binding growth factors family.</text>
</comment>
<comment type="caution">
    <text evidence="3">The sequence shown here is derived from an EMBL/GenBank/DDBJ whole genome shotgun (WGS) entry which is preliminary data.</text>
</comment>
<keyword evidence="2" id="KW-0732">Signal</keyword>
<evidence type="ECO:0000313" key="4">
    <source>
        <dbReference type="Proteomes" id="UP000192578"/>
    </source>
</evidence>
<dbReference type="Gene3D" id="2.80.10.50">
    <property type="match status" value="1"/>
</dbReference>
<organism evidence="3 4">
    <name type="scientific">Hypsibius exemplaris</name>
    <name type="common">Freshwater tardigrade</name>
    <dbReference type="NCBI Taxonomy" id="2072580"/>
    <lineage>
        <taxon>Eukaryota</taxon>
        <taxon>Metazoa</taxon>
        <taxon>Ecdysozoa</taxon>
        <taxon>Tardigrada</taxon>
        <taxon>Eutardigrada</taxon>
        <taxon>Parachela</taxon>
        <taxon>Hypsibioidea</taxon>
        <taxon>Hypsibiidae</taxon>
        <taxon>Hypsibius</taxon>
    </lineage>
</organism>
<dbReference type="Proteomes" id="UP000192578">
    <property type="component" value="Unassembled WGS sequence"/>
</dbReference>
<evidence type="ECO:0008006" key="5">
    <source>
        <dbReference type="Google" id="ProtNLM"/>
    </source>
</evidence>
<name>A0A1W0WGE8_HYPEX</name>
<accession>A0A1W0WGE8</accession>
<evidence type="ECO:0000256" key="1">
    <source>
        <dbReference type="ARBA" id="ARBA00007936"/>
    </source>
</evidence>
<proteinExistence type="inferred from homology"/>
<dbReference type="Pfam" id="PF00167">
    <property type="entry name" value="FGF"/>
    <property type="match status" value="1"/>
</dbReference>
<gene>
    <name evidence="3" type="ORF">BV898_11515</name>
</gene>
<evidence type="ECO:0000256" key="2">
    <source>
        <dbReference type="SAM" id="SignalP"/>
    </source>
</evidence>
<reference evidence="4" key="1">
    <citation type="submission" date="2017-01" db="EMBL/GenBank/DDBJ databases">
        <title>Comparative genomics of anhydrobiosis in the tardigrade Hypsibius dujardini.</title>
        <authorList>
            <person name="Yoshida Y."/>
            <person name="Koutsovoulos G."/>
            <person name="Laetsch D."/>
            <person name="Stevens L."/>
            <person name="Kumar S."/>
            <person name="Horikawa D."/>
            <person name="Ishino K."/>
            <person name="Komine S."/>
            <person name="Tomita M."/>
            <person name="Blaxter M."/>
            <person name="Arakawa K."/>
        </authorList>
    </citation>
    <scope>NUCLEOTIDE SEQUENCE [LARGE SCALE GENOMIC DNA]</scope>
    <source>
        <strain evidence="4">Z151</strain>
    </source>
</reference>
<dbReference type="InterPro" id="IPR008996">
    <property type="entry name" value="IL1/FGF"/>
</dbReference>
<sequence length="324" mass="36017">MFILRLFWIIVFLAASSLLPGFPMVECVPVPSASASSAVVAAAEPVLPLDNRLNKPATAAATPPLLPAAGGATSRSTFPSSAQAALINGSASQLWRRHHEEDQEDDQEETNFAGEDDDLKATIIKKYALHSVCSRQNIRLFGKRFNQVRADASSNDLYAQLTVRSVRLGEVSISNDASGRFLCFNRHGKLIMRLEFRDKACVFHERVHHEKIVLQSSLNKTWFVGFGRDGRSLQGAEWRKKQPKSRGCYNFHRVGQRVYASLNDVSHDGESPAHHRRTHHLAGKHFPAAPVTARTMRTSSSDTAEVPLKTLLYQPNRRPSRLVS</sequence>
<dbReference type="SUPFAM" id="SSF50353">
    <property type="entry name" value="Cytokine"/>
    <property type="match status" value="1"/>
</dbReference>
<dbReference type="EMBL" id="MTYJ01000107">
    <property type="protein sequence ID" value="OQV14278.1"/>
    <property type="molecule type" value="Genomic_DNA"/>
</dbReference>
<evidence type="ECO:0000313" key="3">
    <source>
        <dbReference type="EMBL" id="OQV14278.1"/>
    </source>
</evidence>
<feature type="chain" id="PRO_5013003640" description="Fibroblast growth factor 17" evidence="2">
    <location>
        <begin position="28"/>
        <end position="324"/>
    </location>
</feature>
<dbReference type="PANTHER" id="PTHR11486">
    <property type="entry name" value="FIBROBLAST GROWTH FACTOR"/>
    <property type="match status" value="1"/>
</dbReference>
<dbReference type="InterPro" id="IPR002209">
    <property type="entry name" value="Fibroblast_GF_fam"/>
</dbReference>
<keyword evidence="4" id="KW-1185">Reference proteome</keyword>
<dbReference type="OrthoDB" id="5988014at2759"/>
<feature type="signal peptide" evidence="2">
    <location>
        <begin position="1"/>
        <end position="27"/>
    </location>
</feature>
<dbReference type="CDD" id="cd23307">
    <property type="entry name" value="beta-trefoil_FGF8-like"/>
    <property type="match status" value="1"/>
</dbReference>
<protein>
    <recommendedName>
        <fullName evidence="5">Fibroblast growth factor 17</fullName>
    </recommendedName>
</protein>